<dbReference type="EMBL" id="KV784386">
    <property type="protein sequence ID" value="OEU07384.1"/>
    <property type="molecule type" value="Genomic_DNA"/>
</dbReference>
<feature type="transmembrane region" description="Helical" evidence="1">
    <location>
        <begin position="210"/>
        <end position="229"/>
    </location>
</feature>
<dbReference type="InParanoid" id="A0A1E7ENG2"/>
<proteinExistence type="predicted"/>
<keyword evidence="1" id="KW-0472">Membrane</keyword>
<dbReference type="AlphaFoldDB" id="A0A1E7ENG2"/>
<evidence type="ECO:0000256" key="1">
    <source>
        <dbReference type="SAM" id="Phobius"/>
    </source>
</evidence>
<keyword evidence="3" id="KW-1185">Reference proteome</keyword>
<keyword evidence="1" id="KW-0812">Transmembrane</keyword>
<organism evidence="2 3">
    <name type="scientific">Fragilariopsis cylindrus CCMP1102</name>
    <dbReference type="NCBI Taxonomy" id="635003"/>
    <lineage>
        <taxon>Eukaryota</taxon>
        <taxon>Sar</taxon>
        <taxon>Stramenopiles</taxon>
        <taxon>Ochrophyta</taxon>
        <taxon>Bacillariophyta</taxon>
        <taxon>Bacillariophyceae</taxon>
        <taxon>Bacillariophycidae</taxon>
        <taxon>Bacillariales</taxon>
        <taxon>Bacillariaceae</taxon>
        <taxon>Fragilariopsis</taxon>
    </lineage>
</organism>
<reference evidence="2 3" key="1">
    <citation type="submission" date="2016-09" db="EMBL/GenBank/DDBJ databases">
        <title>Extensive genetic diversity and differential bi-allelic expression allows diatom success in the polar Southern Ocean.</title>
        <authorList>
            <consortium name="DOE Joint Genome Institute"/>
            <person name="Mock T."/>
            <person name="Otillar R.P."/>
            <person name="Strauss J."/>
            <person name="Dupont C."/>
            <person name="Frickenhaus S."/>
            <person name="Maumus F."/>
            <person name="Mcmullan M."/>
            <person name="Sanges R."/>
            <person name="Schmutz J."/>
            <person name="Toseland A."/>
            <person name="Valas R."/>
            <person name="Veluchamy A."/>
            <person name="Ward B.J."/>
            <person name="Allen A."/>
            <person name="Barry K."/>
            <person name="Falciatore A."/>
            <person name="Ferrante M."/>
            <person name="Fortunato A.E."/>
            <person name="Gloeckner G."/>
            <person name="Gruber A."/>
            <person name="Hipkin R."/>
            <person name="Janech M."/>
            <person name="Kroth P."/>
            <person name="Leese F."/>
            <person name="Lindquist E."/>
            <person name="Lyon B.R."/>
            <person name="Martin J."/>
            <person name="Mayer C."/>
            <person name="Parker M."/>
            <person name="Quesneville H."/>
            <person name="Raymond J."/>
            <person name="Uhlig C."/>
            <person name="Valentin K.U."/>
            <person name="Worden A.Z."/>
            <person name="Armbrust E.V."/>
            <person name="Bowler C."/>
            <person name="Green B."/>
            <person name="Moulton V."/>
            <person name="Van Oosterhout C."/>
            <person name="Grigoriev I."/>
        </authorList>
    </citation>
    <scope>NUCLEOTIDE SEQUENCE [LARGE SCALE GENOMIC DNA]</scope>
    <source>
        <strain evidence="2 3">CCMP1102</strain>
    </source>
</reference>
<keyword evidence="1" id="KW-1133">Transmembrane helix</keyword>
<evidence type="ECO:0000313" key="3">
    <source>
        <dbReference type="Proteomes" id="UP000095751"/>
    </source>
</evidence>
<evidence type="ECO:0000313" key="2">
    <source>
        <dbReference type="EMBL" id="OEU07384.1"/>
    </source>
</evidence>
<feature type="transmembrane region" description="Helical" evidence="1">
    <location>
        <begin position="111"/>
        <end position="128"/>
    </location>
</feature>
<dbReference type="Proteomes" id="UP000095751">
    <property type="component" value="Unassembled WGS sequence"/>
</dbReference>
<feature type="transmembrane region" description="Helical" evidence="1">
    <location>
        <begin position="7"/>
        <end position="26"/>
    </location>
</feature>
<accession>A0A1E7ENG2</accession>
<feature type="transmembrane region" description="Helical" evidence="1">
    <location>
        <begin position="81"/>
        <end position="99"/>
    </location>
</feature>
<name>A0A1E7ENG2_9STRA</name>
<sequence>MVGTIGNLFRFIIVGSCSVALVFQLINTVSCTFVYKSSEDDKDTIDFGLWKIGLNEECLDGKYDALHDHDTVLHSARICHITSMIAGAIAMLLVFTECLKCKIYCGSKLQGLAFFIAWTTGLAVYSLFGMEGCGNYFHSADLQSQFDNITSVVDLVEKLDSDPKSDFTMDTAMKENIDNYSTNRPNITDSVPGFVELIPFGTSCTWGQGASYNLIASLIYLGCGILLCITPKANPIYGSHKEEEDKAAVGHTDLSQENNDLILETQIDNAKIV</sequence>
<dbReference type="KEGG" id="fcy:FRACYDRAFT_251190"/>
<protein>
    <submittedName>
        <fullName evidence="2">Uncharacterized protein</fullName>
    </submittedName>
</protein>
<dbReference type="OrthoDB" id="52180at2759"/>
<gene>
    <name evidence="2" type="ORF">FRACYDRAFT_251190</name>
</gene>